<comment type="caution">
    <text evidence="1">The sequence shown here is derived from an EMBL/GenBank/DDBJ whole genome shotgun (WGS) entry which is preliminary data.</text>
</comment>
<dbReference type="RefSeq" id="WP_136864377.1">
    <property type="nucleotide sequence ID" value="NZ_SWCJ01000014.1"/>
</dbReference>
<gene>
    <name evidence="1" type="ORF">FCL42_15710</name>
</gene>
<accession>A0A4U1BMV4</accession>
<organism evidence="1 2">
    <name type="scientific">Ferrimonas aestuarii</name>
    <dbReference type="NCBI Taxonomy" id="2569539"/>
    <lineage>
        <taxon>Bacteria</taxon>
        <taxon>Pseudomonadati</taxon>
        <taxon>Pseudomonadota</taxon>
        <taxon>Gammaproteobacteria</taxon>
        <taxon>Alteromonadales</taxon>
        <taxon>Ferrimonadaceae</taxon>
        <taxon>Ferrimonas</taxon>
    </lineage>
</organism>
<proteinExistence type="predicted"/>
<dbReference type="AlphaFoldDB" id="A0A4U1BMV4"/>
<protein>
    <submittedName>
        <fullName evidence="1">DUF4231 domain-containing protein</fullName>
    </submittedName>
</protein>
<dbReference type="Pfam" id="PF14015">
    <property type="entry name" value="DUF4231"/>
    <property type="match status" value="1"/>
</dbReference>
<dbReference type="Proteomes" id="UP000305675">
    <property type="component" value="Unassembled WGS sequence"/>
</dbReference>
<dbReference type="InterPro" id="IPR025325">
    <property type="entry name" value="DUF4231"/>
</dbReference>
<reference evidence="1 2" key="1">
    <citation type="submission" date="2019-04" db="EMBL/GenBank/DDBJ databases">
        <authorList>
            <person name="Hwang J.C."/>
        </authorList>
    </citation>
    <scope>NUCLEOTIDE SEQUENCE [LARGE SCALE GENOMIC DNA]</scope>
    <source>
        <strain evidence="1 2">IMCC35002</strain>
    </source>
</reference>
<evidence type="ECO:0000313" key="2">
    <source>
        <dbReference type="Proteomes" id="UP000305675"/>
    </source>
</evidence>
<dbReference type="EMBL" id="SWCJ01000014">
    <property type="protein sequence ID" value="TKB52754.1"/>
    <property type="molecule type" value="Genomic_DNA"/>
</dbReference>
<evidence type="ECO:0000313" key="1">
    <source>
        <dbReference type="EMBL" id="TKB52754.1"/>
    </source>
</evidence>
<name>A0A4U1BMV4_9GAMM</name>
<sequence>MSRGASALGDYKTNWLSFRMISEKLKAEKVRFLGRSGEYSQAGLTDSMLLQRLIVNVEAILAEESVQWQQSQLTQQGAAAPIEETESALPVGLGQPLASKTATAINKATS</sequence>
<keyword evidence="2" id="KW-1185">Reference proteome</keyword>